<keyword evidence="3" id="KW-0121">Carboxypeptidase</keyword>
<evidence type="ECO:0000259" key="16">
    <source>
        <dbReference type="Pfam" id="PF00905"/>
    </source>
</evidence>
<evidence type="ECO:0000256" key="11">
    <source>
        <dbReference type="ARBA" id="ARBA00023268"/>
    </source>
</evidence>
<comment type="subcellular location">
    <subcellularLocation>
        <location evidence="1">Cell membrane</location>
    </subcellularLocation>
</comment>
<dbReference type="SUPFAM" id="SSF53955">
    <property type="entry name" value="Lysozyme-like"/>
    <property type="match status" value="1"/>
</dbReference>
<dbReference type="Gene3D" id="3.40.710.10">
    <property type="entry name" value="DD-peptidase/beta-lactamase superfamily"/>
    <property type="match status" value="1"/>
</dbReference>
<feature type="domain" description="Penicillin-binding protein transpeptidase" evidence="16">
    <location>
        <begin position="318"/>
        <end position="572"/>
    </location>
</feature>
<evidence type="ECO:0000256" key="3">
    <source>
        <dbReference type="ARBA" id="ARBA00022645"/>
    </source>
</evidence>
<dbReference type="PANTHER" id="PTHR32282">
    <property type="entry name" value="BINDING PROTEIN TRANSPEPTIDASE, PUTATIVE-RELATED"/>
    <property type="match status" value="1"/>
</dbReference>
<keyword evidence="15" id="KW-0812">Transmembrane</keyword>
<dbReference type="RefSeq" id="WP_390306501.1">
    <property type="nucleotide sequence ID" value="NZ_JBHRRZ010000017.1"/>
</dbReference>
<feature type="transmembrane region" description="Helical" evidence="15">
    <location>
        <begin position="12"/>
        <end position="34"/>
    </location>
</feature>
<evidence type="ECO:0000259" key="17">
    <source>
        <dbReference type="Pfam" id="PF00912"/>
    </source>
</evidence>
<evidence type="ECO:0000256" key="13">
    <source>
        <dbReference type="ARBA" id="ARBA00034000"/>
    </source>
</evidence>
<keyword evidence="15" id="KW-1133">Transmembrane helix</keyword>
<comment type="catalytic activity">
    <reaction evidence="13">
        <text>Preferential cleavage: (Ac)2-L-Lys-D-Ala-|-D-Ala. Also transpeptidation of peptidyl-alanyl moieties that are N-acyl substituents of D-alanine.</text>
        <dbReference type="EC" id="3.4.16.4"/>
    </reaction>
</comment>
<evidence type="ECO:0000256" key="7">
    <source>
        <dbReference type="ARBA" id="ARBA00022801"/>
    </source>
</evidence>
<comment type="catalytic activity">
    <reaction evidence="14">
        <text>[GlcNAc-(1-&gt;4)-Mur2Ac(oyl-L-Ala-gamma-D-Glu-L-Lys-D-Ala-D-Ala)](n)-di-trans,octa-cis-undecaprenyl diphosphate + beta-D-GlcNAc-(1-&gt;4)-Mur2Ac(oyl-L-Ala-gamma-D-Glu-L-Lys-D-Ala-D-Ala)-di-trans,octa-cis-undecaprenyl diphosphate = [GlcNAc-(1-&gt;4)-Mur2Ac(oyl-L-Ala-gamma-D-Glu-L-Lys-D-Ala-D-Ala)](n+1)-di-trans,octa-cis-undecaprenyl diphosphate + di-trans,octa-cis-undecaprenyl diphosphate + H(+)</text>
        <dbReference type="Rhea" id="RHEA:23708"/>
        <dbReference type="Rhea" id="RHEA-COMP:9602"/>
        <dbReference type="Rhea" id="RHEA-COMP:9603"/>
        <dbReference type="ChEBI" id="CHEBI:15378"/>
        <dbReference type="ChEBI" id="CHEBI:58405"/>
        <dbReference type="ChEBI" id="CHEBI:60033"/>
        <dbReference type="ChEBI" id="CHEBI:78435"/>
        <dbReference type="EC" id="2.4.99.28"/>
    </reaction>
</comment>
<dbReference type="InterPro" id="IPR050396">
    <property type="entry name" value="Glycosyltr_51/Transpeptidase"/>
</dbReference>
<dbReference type="Pfam" id="PF00905">
    <property type="entry name" value="Transpeptidase"/>
    <property type="match status" value="1"/>
</dbReference>
<evidence type="ECO:0000313" key="19">
    <source>
        <dbReference type="Proteomes" id="UP001595387"/>
    </source>
</evidence>
<comment type="caution">
    <text evidence="18">The sequence shown here is derived from an EMBL/GenBank/DDBJ whole genome shotgun (WGS) entry which is preliminary data.</text>
</comment>
<feature type="domain" description="Glycosyl transferase family 51" evidence="17">
    <location>
        <begin position="60"/>
        <end position="227"/>
    </location>
</feature>
<proteinExistence type="predicted"/>
<reference evidence="19" key="1">
    <citation type="journal article" date="2019" name="Int. J. Syst. Evol. Microbiol.">
        <title>The Global Catalogue of Microorganisms (GCM) 10K type strain sequencing project: providing services to taxonomists for standard genome sequencing and annotation.</title>
        <authorList>
            <consortium name="The Broad Institute Genomics Platform"/>
            <consortium name="The Broad Institute Genome Sequencing Center for Infectious Disease"/>
            <person name="Wu L."/>
            <person name="Ma J."/>
        </authorList>
    </citation>
    <scope>NUCLEOTIDE SEQUENCE [LARGE SCALE GENOMIC DNA]</scope>
    <source>
        <strain evidence="19">KCTC 13193</strain>
    </source>
</reference>
<dbReference type="InterPro" id="IPR023346">
    <property type="entry name" value="Lysozyme-like_dom_sf"/>
</dbReference>
<keyword evidence="11" id="KW-0511">Multifunctional enzyme</keyword>
<accession>A0ABV7A7M6</accession>
<keyword evidence="4" id="KW-0645">Protease</keyword>
<keyword evidence="5 18" id="KW-0328">Glycosyltransferase</keyword>
<dbReference type="InterPro" id="IPR001264">
    <property type="entry name" value="Glyco_trans_51"/>
</dbReference>
<name>A0ABV7A7M6_9BACI</name>
<keyword evidence="19" id="KW-1185">Reference proteome</keyword>
<keyword evidence="8" id="KW-0133">Cell shape</keyword>
<dbReference type="EC" id="2.4.-.-" evidence="18"/>
<evidence type="ECO:0000256" key="15">
    <source>
        <dbReference type="SAM" id="Phobius"/>
    </source>
</evidence>
<evidence type="ECO:0000256" key="6">
    <source>
        <dbReference type="ARBA" id="ARBA00022679"/>
    </source>
</evidence>
<keyword evidence="12" id="KW-0961">Cell wall biogenesis/degradation</keyword>
<evidence type="ECO:0000256" key="12">
    <source>
        <dbReference type="ARBA" id="ARBA00023316"/>
    </source>
</evidence>
<dbReference type="GO" id="GO:0016757">
    <property type="term" value="F:glycosyltransferase activity"/>
    <property type="evidence" value="ECO:0007669"/>
    <property type="project" value="UniProtKB-KW"/>
</dbReference>
<evidence type="ECO:0000256" key="8">
    <source>
        <dbReference type="ARBA" id="ARBA00022960"/>
    </source>
</evidence>
<evidence type="ECO:0000256" key="2">
    <source>
        <dbReference type="ARBA" id="ARBA00022475"/>
    </source>
</evidence>
<protein>
    <submittedName>
        <fullName evidence="18">Transglycosylase domain-containing protein</fullName>
        <ecNumber evidence="18">2.4.-.-</ecNumber>
    </submittedName>
</protein>
<evidence type="ECO:0000313" key="18">
    <source>
        <dbReference type="EMBL" id="MFC2948943.1"/>
    </source>
</evidence>
<dbReference type="InterPro" id="IPR012338">
    <property type="entry name" value="Beta-lactam/transpept-like"/>
</dbReference>
<organism evidence="18 19">
    <name type="scientific">Virgibacillus sediminis</name>
    <dbReference type="NCBI Taxonomy" id="202260"/>
    <lineage>
        <taxon>Bacteria</taxon>
        <taxon>Bacillati</taxon>
        <taxon>Bacillota</taxon>
        <taxon>Bacilli</taxon>
        <taxon>Bacillales</taxon>
        <taxon>Bacillaceae</taxon>
        <taxon>Virgibacillus</taxon>
    </lineage>
</organism>
<dbReference type="PANTHER" id="PTHR32282:SF11">
    <property type="entry name" value="PENICILLIN-BINDING PROTEIN 1B"/>
    <property type="match status" value="1"/>
</dbReference>
<keyword evidence="6 18" id="KW-0808">Transferase</keyword>
<keyword evidence="9" id="KW-0573">Peptidoglycan synthesis</keyword>
<dbReference type="InterPro" id="IPR001460">
    <property type="entry name" value="PCN-bd_Tpept"/>
</dbReference>
<keyword evidence="2" id="KW-1003">Cell membrane</keyword>
<dbReference type="SUPFAM" id="SSF56601">
    <property type="entry name" value="beta-lactamase/transpeptidase-like"/>
    <property type="match status" value="1"/>
</dbReference>
<evidence type="ECO:0000256" key="1">
    <source>
        <dbReference type="ARBA" id="ARBA00004236"/>
    </source>
</evidence>
<sequence length="675" mass="75660">MGKKSRRFLWKAGFRLALLAAVVLAGIYGISYLLGPPPLHEEQHTTYYTESGDVFGEEKGREGGDWKELDELDSDLVSATILIEDQHFYDHPGFDFKRIMGAMWENIRTGTLKEGASTLTQQYARNLYLSHEKTWSRKLKEAFYTIRLEMFYSKDDILEGYLNSVYYGHGAYGAESASQLFFQKSAEDLSIAEASMLAAIPKGPTYYSPWNNEENAENRQNQILAIMLDHGAISDAEYQLAVAEELDYAPKQTKKVEKEAPYFQDTALSEAAEILDMEPEDIRSGGYEIHTTLNLRQQKKLENELAEEFHPSSEAQAGVLAMNPENGAIVAMSGGRDYQESSFNRAVSAKRMPGSSFKPFLYYAALQHGYTPATKLISKPTSFQLEDGEVYQPSNYNGYYANEEITLAQAIALSDNIYAVKTNMYLGPDLLIDTAKEFGFTSDLPAVPSLALGTAAVTIEEMVQAYSMLANGGRDIESHTVKKIADRHGKVLYEREETEGEQVLDPKTAFILTHMLTGIFDRELDGYMAVTGSPIAGQLSHIYAGKSGTTASDSWMIGYSPSLVTGVWVGYDDNRSMDKTAETRYAKKIWAGFMERAHQGMEQQAFDVPAGVVGIPIDPETGERATPYCEASRVMYFEKGTEPRQYCSEHYHQKDIKEEERDGKGVIEKWFELFF</sequence>
<keyword evidence="7" id="KW-0378">Hydrolase</keyword>
<dbReference type="EMBL" id="JBHRRZ010000017">
    <property type="protein sequence ID" value="MFC2948943.1"/>
    <property type="molecule type" value="Genomic_DNA"/>
</dbReference>
<gene>
    <name evidence="18" type="ORF">ACFODW_11410</name>
</gene>
<evidence type="ECO:0000256" key="10">
    <source>
        <dbReference type="ARBA" id="ARBA00023136"/>
    </source>
</evidence>
<dbReference type="Gene3D" id="1.10.3810.10">
    <property type="entry name" value="Biosynthetic peptidoglycan transglycosylase-like"/>
    <property type="match status" value="1"/>
</dbReference>
<evidence type="ECO:0000256" key="9">
    <source>
        <dbReference type="ARBA" id="ARBA00022984"/>
    </source>
</evidence>
<evidence type="ECO:0000256" key="14">
    <source>
        <dbReference type="ARBA" id="ARBA00049902"/>
    </source>
</evidence>
<dbReference type="Pfam" id="PF00912">
    <property type="entry name" value="Transgly"/>
    <property type="match status" value="1"/>
</dbReference>
<dbReference type="NCBIfam" id="TIGR02074">
    <property type="entry name" value="PBP_1a_fam"/>
    <property type="match status" value="1"/>
</dbReference>
<keyword evidence="10 15" id="KW-0472">Membrane</keyword>
<evidence type="ECO:0000256" key="4">
    <source>
        <dbReference type="ARBA" id="ARBA00022670"/>
    </source>
</evidence>
<dbReference type="InterPro" id="IPR036950">
    <property type="entry name" value="PBP_transglycosylase"/>
</dbReference>
<evidence type="ECO:0000256" key="5">
    <source>
        <dbReference type="ARBA" id="ARBA00022676"/>
    </source>
</evidence>
<dbReference type="Proteomes" id="UP001595387">
    <property type="component" value="Unassembled WGS sequence"/>
</dbReference>